<dbReference type="PANTHER" id="PTHR48152:SF3">
    <property type="entry name" value="DUF946 FAMILY PROTEIN (DUF946)"/>
    <property type="match status" value="1"/>
</dbReference>
<reference evidence="1 2" key="1">
    <citation type="journal article" date="2017" name="Mol. Plant">
        <title>The Genome of Medicinal Plant Macleaya cordata Provides New Insights into Benzylisoquinoline Alkaloids Metabolism.</title>
        <authorList>
            <person name="Liu X."/>
            <person name="Liu Y."/>
            <person name="Huang P."/>
            <person name="Ma Y."/>
            <person name="Qing Z."/>
            <person name="Tang Q."/>
            <person name="Cao H."/>
            <person name="Cheng P."/>
            <person name="Zheng Y."/>
            <person name="Yuan Z."/>
            <person name="Zhou Y."/>
            <person name="Liu J."/>
            <person name="Tang Z."/>
            <person name="Zhuo Y."/>
            <person name="Zhang Y."/>
            <person name="Yu L."/>
            <person name="Huang J."/>
            <person name="Yang P."/>
            <person name="Peng Q."/>
            <person name="Zhang J."/>
            <person name="Jiang W."/>
            <person name="Zhang Z."/>
            <person name="Lin K."/>
            <person name="Ro D.K."/>
            <person name="Chen X."/>
            <person name="Xiong X."/>
            <person name="Shang Y."/>
            <person name="Huang S."/>
            <person name="Zeng J."/>
        </authorList>
    </citation>
    <scope>NUCLEOTIDE SEQUENCE [LARGE SCALE GENOMIC DNA]</scope>
    <source>
        <strain evidence="2">cv. BLH2017</strain>
        <tissue evidence="1">Root</tissue>
    </source>
</reference>
<gene>
    <name evidence="1" type="ORF">BVC80_473g14</name>
</gene>
<evidence type="ECO:0000313" key="2">
    <source>
        <dbReference type="Proteomes" id="UP000195402"/>
    </source>
</evidence>
<accession>A0A200Q7G6</accession>
<dbReference type="STRING" id="56857.A0A200Q7G6"/>
<sequence length="208" mass="22876">MGNLVSICAPKALPIETTFNLPSPLPSWPQTDNGGFASGSINLGGLEVYQVSTFTKVWAILEGGPENLGATFFEPSFTPDGYFMLGCYSQPNNQPLYGWVLVGKDDGSHTEPTWDGALTMPTDYTLVWSSENSKLKQDGNGYIWLPVPPPGYRAVGHNVTNSPEKPPLEKIQCVRSDVTQSCQRATIIWEKGYVYMLLWGLHEVDLMA</sequence>
<proteinExistence type="predicted"/>
<name>A0A200Q7G6_MACCD</name>
<dbReference type="PANTHER" id="PTHR48152">
    <property type="entry name" value="F1C9.34 PROTEIN"/>
    <property type="match status" value="1"/>
</dbReference>
<dbReference type="OrthoDB" id="1423673at2759"/>
<dbReference type="Pfam" id="PF06101">
    <property type="entry name" value="Vps62"/>
    <property type="match status" value="1"/>
</dbReference>
<dbReference type="OMA" id="RATIIWE"/>
<dbReference type="AlphaFoldDB" id="A0A200Q7G6"/>
<dbReference type="InterPro" id="IPR009291">
    <property type="entry name" value="Vps62"/>
</dbReference>
<comment type="caution">
    <text evidence="1">The sequence shown here is derived from an EMBL/GenBank/DDBJ whole genome shotgun (WGS) entry which is preliminary data.</text>
</comment>
<dbReference type="Proteomes" id="UP000195402">
    <property type="component" value="Unassembled WGS sequence"/>
</dbReference>
<dbReference type="EMBL" id="MVGT01002809">
    <property type="protein sequence ID" value="OVA06423.1"/>
    <property type="molecule type" value="Genomic_DNA"/>
</dbReference>
<dbReference type="InParanoid" id="A0A200Q7G6"/>
<keyword evidence="2" id="KW-1185">Reference proteome</keyword>
<organism evidence="1 2">
    <name type="scientific">Macleaya cordata</name>
    <name type="common">Five-seeded plume-poppy</name>
    <name type="synonym">Bocconia cordata</name>
    <dbReference type="NCBI Taxonomy" id="56857"/>
    <lineage>
        <taxon>Eukaryota</taxon>
        <taxon>Viridiplantae</taxon>
        <taxon>Streptophyta</taxon>
        <taxon>Embryophyta</taxon>
        <taxon>Tracheophyta</taxon>
        <taxon>Spermatophyta</taxon>
        <taxon>Magnoliopsida</taxon>
        <taxon>Ranunculales</taxon>
        <taxon>Papaveraceae</taxon>
        <taxon>Papaveroideae</taxon>
        <taxon>Macleaya</taxon>
    </lineage>
</organism>
<evidence type="ECO:0000313" key="1">
    <source>
        <dbReference type="EMBL" id="OVA06423.1"/>
    </source>
</evidence>
<protein>
    <submittedName>
        <fullName evidence="1">Vacuolar protein sorting-associated protein 62</fullName>
    </submittedName>
</protein>